<evidence type="ECO:0000313" key="2">
    <source>
        <dbReference type="Proteomes" id="UP001055811"/>
    </source>
</evidence>
<organism evidence="1 2">
    <name type="scientific">Cichorium intybus</name>
    <name type="common">Chicory</name>
    <dbReference type="NCBI Taxonomy" id="13427"/>
    <lineage>
        <taxon>Eukaryota</taxon>
        <taxon>Viridiplantae</taxon>
        <taxon>Streptophyta</taxon>
        <taxon>Embryophyta</taxon>
        <taxon>Tracheophyta</taxon>
        <taxon>Spermatophyta</taxon>
        <taxon>Magnoliopsida</taxon>
        <taxon>eudicotyledons</taxon>
        <taxon>Gunneridae</taxon>
        <taxon>Pentapetalae</taxon>
        <taxon>asterids</taxon>
        <taxon>campanulids</taxon>
        <taxon>Asterales</taxon>
        <taxon>Asteraceae</taxon>
        <taxon>Cichorioideae</taxon>
        <taxon>Cichorieae</taxon>
        <taxon>Cichoriinae</taxon>
        <taxon>Cichorium</taxon>
    </lineage>
</organism>
<name>A0ACB8ZMN7_CICIN</name>
<proteinExistence type="predicted"/>
<dbReference type="Proteomes" id="UP001055811">
    <property type="component" value="Linkage Group LG08"/>
</dbReference>
<accession>A0ACB8ZMN7</accession>
<comment type="caution">
    <text evidence="1">The sequence shown here is derived from an EMBL/GenBank/DDBJ whole genome shotgun (WGS) entry which is preliminary data.</text>
</comment>
<gene>
    <name evidence="1" type="ORF">L2E82_43451</name>
</gene>
<dbReference type="EMBL" id="CM042016">
    <property type="protein sequence ID" value="KAI3699262.1"/>
    <property type="molecule type" value="Genomic_DNA"/>
</dbReference>
<evidence type="ECO:0000313" key="1">
    <source>
        <dbReference type="EMBL" id="KAI3699262.1"/>
    </source>
</evidence>
<reference evidence="2" key="1">
    <citation type="journal article" date="2022" name="Mol. Ecol. Resour.">
        <title>The genomes of chicory, endive, great burdock and yacon provide insights into Asteraceae palaeo-polyploidization history and plant inulin production.</title>
        <authorList>
            <person name="Fan W."/>
            <person name="Wang S."/>
            <person name="Wang H."/>
            <person name="Wang A."/>
            <person name="Jiang F."/>
            <person name="Liu H."/>
            <person name="Zhao H."/>
            <person name="Xu D."/>
            <person name="Zhang Y."/>
        </authorList>
    </citation>
    <scope>NUCLEOTIDE SEQUENCE [LARGE SCALE GENOMIC DNA]</scope>
    <source>
        <strain evidence="2">cv. Punajuju</strain>
    </source>
</reference>
<keyword evidence="2" id="KW-1185">Reference proteome</keyword>
<sequence>MGRGRGAGGLCSKGSSWIKVESKRKHSHGQRSRISIQEDGVWSITNSKVVSDSEEDQEDEDLELELEDTEDDISDDIREVPESVPESDGDYRTVPSRHWRRRCSINSPKD</sequence>
<reference evidence="1 2" key="2">
    <citation type="journal article" date="2022" name="Mol. Ecol. Resour.">
        <title>The genomes of chicory, endive, great burdock and yacon provide insights into Asteraceae paleo-polyploidization history and plant inulin production.</title>
        <authorList>
            <person name="Fan W."/>
            <person name="Wang S."/>
            <person name="Wang H."/>
            <person name="Wang A."/>
            <person name="Jiang F."/>
            <person name="Liu H."/>
            <person name="Zhao H."/>
            <person name="Xu D."/>
            <person name="Zhang Y."/>
        </authorList>
    </citation>
    <scope>NUCLEOTIDE SEQUENCE [LARGE SCALE GENOMIC DNA]</scope>
    <source>
        <strain evidence="2">cv. Punajuju</strain>
        <tissue evidence="1">Leaves</tissue>
    </source>
</reference>
<protein>
    <submittedName>
        <fullName evidence="1">Uncharacterized protein</fullName>
    </submittedName>
</protein>